<accession>A0A919Y6D6</accession>
<keyword evidence="6" id="KW-1185">Reference proteome</keyword>
<keyword evidence="1" id="KW-0805">Transcription regulation</keyword>
<proteinExistence type="predicted"/>
<dbReference type="Gene3D" id="3.40.50.2300">
    <property type="match status" value="2"/>
</dbReference>
<keyword evidence="2" id="KW-0238">DNA-binding</keyword>
<keyword evidence="3" id="KW-0804">Transcription</keyword>
<dbReference type="EMBL" id="BORS01000010">
    <property type="protein sequence ID" value="GIO43263.1"/>
    <property type="molecule type" value="Genomic_DNA"/>
</dbReference>
<dbReference type="AlphaFoldDB" id="A0A919Y6D6"/>
<dbReference type="InterPro" id="IPR001761">
    <property type="entry name" value="Peripla_BP/Lac1_sug-bd_dom"/>
</dbReference>
<evidence type="ECO:0000313" key="5">
    <source>
        <dbReference type="EMBL" id="GIO43263.1"/>
    </source>
</evidence>
<evidence type="ECO:0000313" key="6">
    <source>
        <dbReference type="Proteomes" id="UP000678895"/>
    </source>
</evidence>
<dbReference type="RefSeq" id="WP_301628282.1">
    <property type="nucleotide sequence ID" value="NZ_BORS01000010.1"/>
</dbReference>
<dbReference type="CDD" id="cd06267">
    <property type="entry name" value="PBP1_LacI_sugar_binding-like"/>
    <property type="match status" value="1"/>
</dbReference>
<dbReference type="Gene3D" id="1.10.10.10">
    <property type="entry name" value="Winged helix-like DNA-binding domain superfamily/Winged helix DNA-binding domain"/>
    <property type="match status" value="1"/>
</dbReference>
<dbReference type="GO" id="GO:0003700">
    <property type="term" value="F:DNA-binding transcription factor activity"/>
    <property type="evidence" value="ECO:0007669"/>
    <property type="project" value="InterPro"/>
</dbReference>
<sequence>MKEQPLYKQIQEKIKEQIRLGILRPGDRVGSEKELSQLYCVSQITTKNALIGLAEEGWVERVQGKGTFVSSQSSEVHPVSAHPVLIGVILPSMKNMIDQQLLNYIEQYTYEEGFQILLRITRESVEKETQSVRDLLELGIKGLIIFPTEAENYNESIIQLSFDKFPIVLVDRFFKNIRVPHVISDNVTGTFEAIRHLLNKGHRQIAYISPEITNSVTEDRAAGYEKAYLEHHIPIDKSLWCLLSLNSIQQNTAEQMIADFLEAKDNVTAIFTVNVRLAHMVHAYLRKHGLLDRIELMTFDIPDIPGVSYVAQNIESISRKSIEMLKAQLTGENVPQQHLEPVKLCLPSN</sequence>
<dbReference type="SMART" id="SM00345">
    <property type="entry name" value="HTH_GNTR"/>
    <property type="match status" value="1"/>
</dbReference>
<dbReference type="CDD" id="cd07377">
    <property type="entry name" value="WHTH_GntR"/>
    <property type="match status" value="1"/>
</dbReference>
<feature type="domain" description="HTH gntR-type" evidence="4">
    <location>
        <begin position="4"/>
        <end position="72"/>
    </location>
</feature>
<evidence type="ECO:0000259" key="4">
    <source>
        <dbReference type="PROSITE" id="PS50949"/>
    </source>
</evidence>
<dbReference type="InterPro" id="IPR036388">
    <property type="entry name" value="WH-like_DNA-bd_sf"/>
</dbReference>
<dbReference type="PANTHER" id="PTHR30146:SF109">
    <property type="entry name" value="HTH-TYPE TRANSCRIPTIONAL REGULATOR GALS"/>
    <property type="match status" value="1"/>
</dbReference>
<comment type="caution">
    <text evidence="5">The sequence shown here is derived from an EMBL/GenBank/DDBJ whole genome shotgun (WGS) entry which is preliminary data.</text>
</comment>
<dbReference type="Proteomes" id="UP000678895">
    <property type="component" value="Unassembled WGS sequence"/>
</dbReference>
<dbReference type="GO" id="GO:0000976">
    <property type="term" value="F:transcription cis-regulatory region binding"/>
    <property type="evidence" value="ECO:0007669"/>
    <property type="project" value="TreeGrafter"/>
</dbReference>
<dbReference type="PANTHER" id="PTHR30146">
    <property type="entry name" value="LACI-RELATED TRANSCRIPTIONAL REPRESSOR"/>
    <property type="match status" value="1"/>
</dbReference>
<evidence type="ECO:0000256" key="3">
    <source>
        <dbReference type="ARBA" id="ARBA00023163"/>
    </source>
</evidence>
<dbReference type="Pfam" id="PF00392">
    <property type="entry name" value="GntR"/>
    <property type="match status" value="1"/>
</dbReference>
<reference evidence="5" key="1">
    <citation type="submission" date="2021-03" db="EMBL/GenBank/DDBJ databases">
        <title>Antimicrobial resistance genes in bacteria isolated from Japanese honey, and their potential for conferring macrolide and lincosamide resistance in the American foulbrood pathogen Paenibacillus larvae.</title>
        <authorList>
            <person name="Okamoto M."/>
            <person name="Kumagai M."/>
            <person name="Kanamori H."/>
            <person name="Takamatsu D."/>
        </authorList>
    </citation>
    <scope>NUCLEOTIDE SEQUENCE</scope>
    <source>
        <strain evidence="5">J41TS4</strain>
    </source>
</reference>
<name>A0A919Y6D6_9BACL</name>
<protein>
    <submittedName>
        <fullName evidence="5">Transcriptional regulator</fullName>
    </submittedName>
</protein>
<evidence type="ECO:0000256" key="2">
    <source>
        <dbReference type="ARBA" id="ARBA00023125"/>
    </source>
</evidence>
<evidence type="ECO:0000256" key="1">
    <source>
        <dbReference type="ARBA" id="ARBA00023015"/>
    </source>
</evidence>
<dbReference type="Pfam" id="PF00532">
    <property type="entry name" value="Peripla_BP_1"/>
    <property type="match status" value="1"/>
</dbReference>
<dbReference type="InterPro" id="IPR028082">
    <property type="entry name" value="Peripla_BP_I"/>
</dbReference>
<dbReference type="SUPFAM" id="SSF53822">
    <property type="entry name" value="Periplasmic binding protein-like I"/>
    <property type="match status" value="1"/>
</dbReference>
<dbReference type="InterPro" id="IPR036390">
    <property type="entry name" value="WH_DNA-bd_sf"/>
</dbReference>
<dbReference type="InterPro" id="IPR000524">
    <property type="entry name" value="Tscrpt_reg_HTH_GntR"/>
</dbReference>
<dbReference type="SUPFAM" id="SSF46785">
    <property type="entry name" value="Winged helix' DNA-binding domain"/>
    <property type="match status" value="1"/>
</dbReference>
<dbReference type="PROSITE" id="PS50949">
    <property type="entry name" value="HTH_GNTR"/>
    <property type="match status" value="1"/>
</dbReference>
<gene>
    <name evidence="5" type="primary">rliB</name>
    <name evidence="5" type="ORF">J41TS4_30210</name>
</gene>
<organism evidence="5 6">
    <name type="scientific">Paenibacillus apis</name>
    <dbReference type="NCBI Taxonomy" id="1792174"/>
    <lineage>
        <taxon>Bacteria</taxon>
        <taxon>Bacillati</taxon>
        <taxon>Bacillota</taxon>
        <taxon>Bacilli</taxon>
        <taxon>Bacillales</taxon>
        <taxon>Paenibacillaceae</taxon>
        <taxon>Paenibacillus</taxon>
    </lineage>
</organism>